<dbReference type="Gene3D" id="3.40.630.10">
    <property type="entry name" value="Zn peptidases"/>
    <property type="match status" value="1"/>
</dbReference>
<sequence length="588" mass="66219">METLDSLHRGFRQRYIDYDTLTAQVHAWAEHFPHLVRLRSIGKSLEGRDLWLLTIGPEPDRVRPSVWVDGNMHAGELCGSSVALAIAEDVIRMHVGAGEGGEAHDLPAHVRAVAADVLFYVLPRMSPDGAEAVLTEGRYVRSNPRDRRPERHQVPRWVYRDLDGDGLTLAMRQRDETGEFVESKDFPGLMLPRQLEDEGPFYKMYPEGIVEPFDGVTIPDPGYLTDTDTDLNRNFPFSWVPEVEQVGAGAFPTSEPESRAVVTFVSEHPEIFAWLNLHTFGGAFLRPLGTAPDKKMNPSDLALFQQIGAWCEKLTGYPMVSVFEEFLYSADTVLHGDLAAFGYHQRGAIAYVCELWDFFAQVGLERKRPFILRYSQITREEFVQIARWDREHNQGRILRPWRTFQHPQLGEVEIGGRDPRVGIQNPPYERIAEICTNQAAALFRVAALAPRVVLGEPQITRLGEGTYRVDLTVENRGYLPTFVLASAKGLPFNAPLYAEAIAEDGVRVTPPHEVRRDVGHLEGWGRGLDASLGFVVQQHARGNVSRRTVSWVVAGRGFVTVRVRSCRTGLIERRFHVGSDSRPERVVI</sequence>
<feature type="domain" description="Peptidase M14" evidence="8">
    <location>
        <begin position="14"/>
        <end position="389"/>
    </location>
</feature>
<accession>A0ABZ2LED3</accession>
<evidence type="ECO:0000256" key="1">
    <source>
        <dbReference type="ARBA" id="ARBA00001947"/>
    </source>
</evidence>
<name>A0ABZ2LED3_9BACT</name>
<organism evidence="9 10">
    <name type="scientific">Pendulispora rubella</name>
    <dbReference type="NCBI Taxonomy" id="2741070"/>
    <lineage>
        <taxon>Bacteria</taxon>
        <taxon>Pseudomonadati</taxon>
        <taxon>Myxococcota</taxon>
        <taxon>Myxococcia</taxon>
        <taxon>Myxococcales</taxon>
        <taxon>Sorangiineae</taxon>
        <taxon>Pendulisporaceae</taxon>
        <taxon>Pendulispora</taxon>
    </lineage>
</organism>
<keyword evidence="5" id="KW-0862">Zinc</keyword>
<keyword evidence="10" id="KW-1185">Reference proteome</keyword>
<dbReference type="PANTHER" id="PTHR11705">
    <property type="entry name" value="PROTEASE FAMILY M14 CARBOXYPEPTIDASE A,B"/>
    <property type="match status" value="1"/>
</dbReference>
<dbReference type="CDD" id="cd06905">
    <property type="entry name" value="M14-like"/>
    <property type="match status" value="1"/>
</dbReference>
<gene>
    <name evidence="9" type="ORF">LVJ94_15970</name>
</gene>
<evidence type="ECO:0000256" key="3">
    <source>
        <dbReference type="ARBA" id="ARBA00022670"/>
    </source>
</evidence>
<keyword evidence="4" id="KW-0378">Hydrolase</keyword>
<dbReference type="InterPro" id="IPR000834">
    <property type="entry name" value="Peptidase_M14"/>
</dbReference>
<dbReference type="PRINTS" id="PR00765">
    <property type="entry name" value="CRBOXYPTASEA"/>
</dbReference>
<feature type="active site" description="Proton donor/acceptor" evidence="7">
    <location>
        <position position="354"/>
    </location>
</feature>
<proteinExistence type="inferred from homology"/>
<dbReference type="SUPFAM" id="SSF53187">
    <property type="entry name" value="Zn-dependent exopeptidases"/>
    <property type="match status" value="1"/>
</dbReference>
<evidence type="ECO:0000256" key="7">
    <source>
        <dbReference type="PROSITE-ProRule" id="PRU01379"/>
    </source>
</evidence>
<dbReference type="Pfam" id="PF00246">
    <property type="entry name" value="Peptidase_M14"/>
    <property type="match status" value="1"/>
</dbReference>
<evidence type="ECO:0000256" key="2">
    <source>
        <dbReference type="ARBA" id="ARBA00005988"/>
    </source>
</evidence>
<comment type="similarity">
    <text evidence="2 7">Belongs to the peptidase M14 family.</text>
</comment>
<keyword evidence="3" id="KW-0645">Protease</keyword>
<evidence type="ECO:0000256" key="6">
    <source>
        <dbReference type="ARBA" id="ARBA00023049"/>
    </source>
</evidence>
<dbReference type="SMART" id="SM00631">
    <property type="entry name" value="Zn_pept"/>
    <property type="match status" value="1"/>
</dbReference>
<dbReference type="PROSITE" id="PS52035">
    <property type="entry name" value="PEPTIDASE_M14"/>
    <property type="match status" value="1"/>
</dbReference>
<evidence type="ECO:0000259" key="8">
    <source>
        <dbReference type="PROSITE" id="PS52035"/>
    </source>
</evidence>
<evidence type="ECO:0000313" key="9">
    <source>
        <dbReference type="EMBL" id="WXB08725.1"/>
    </source>
</evidence>
<protein>
    <submittedName>
        <fullName evidence="9">M14 family metallopeptidase</fullName>
    </submittedName>
</protein>
<comment type="cofactor">
    <cofactor evidence="1">
        <name>Zn(2+)</name>
        <dbReference type="ChEBI" id="CHEBI:29105"/>
    </cofactor>
</comment>
<evidence type="ECO:0000256" key="4">
    <source>
        <dbReference type="ARBA" id="ARBA00022801"/>
    </source>
</evidence>
<evidence type="ECO:0000256" key="5">
    <source>
        <dbReference type="ARBA" id="ARBA00022833"/>
    </source>
</evidence>
<keyword evidence="6" id="KW-0482">Metalloprotease</keyword>
<evidence type="ECO:0000313" key="10">
    <source>
        <dbReference type="Proteomes" id="UP001374803"/>
    </source>
</evidence>
<dbReference type="EMBL" id="CP089983">
    <property type="protein sequence ID" value="WXB08725.1"/>
    <property type="molecule type" value="Genomic_DNA"/>
</dbReference>
<dbReference type="RefSeq" id="WP_394838401.1">
    <property type="nucleotide sequence ID" value="NZ_CP089929.1"/>
</dbReference>
<dbReference type="PANTHER" id="PTHR11705:SF143">
    <property type="entry name" value="SLL0236 PROTEIN"/>
    <property type="match status" value="1"/>
</dbReference>
<dbReference type="Proteomes" id="UP001374803">
    <property type="component" value="Chromosome"/>
</dbReference>
<reference evidence="9" key="1">
    <citation type="submission" date="2021-12" db="EMBL/GenBank/DDBJ databases">
        <title>Discovery of the Pendulisporaceae a myxobacterial family with distinct sporulation behavior and unique specialized metabolism.</title>
        <authorList>
            <person name="Garcia R."/>
            <person name="Popoff A."/>
            <person name="Bader C.D."/>
            <person name="Loehr J."/>
            <person name="Walesch S."/>
            <person name="Walt C."/>
            <person name="Boldt J."/>
            <person name="Bunk B."/>
            <person name="Haeckl F.J.F.P.J."/>
            <person name="Gunesch A.P."/>
            <person name="Birkelbach J."/>
            <person name="Nuebel U."/>
            <person name="Pietschmann T."/>
            <person name="Bach T."/>
            <person name="Mueller R."/>
        </authorList>
    </citation>
    <scope>NUCLEOTIDE SEQUENCE</scope>
    <source>
        <strain evidence="9">MSr11367</strain>
    </source>
</reference>